<dbReference type="AlphaFoldDB" id="A0A6I8SD83"/>
<dbReference type="GeneTree" id="ENSGT00940000156776"/>
<dbReference type="Ensembl" id="ENSXETT00000093176">
    <property type="protein sequence ID" value="ENSXETP00000092726"/>
    <property type="gene ID" value="ENSXETG00000009109"/>
</dbReference>
<evidence type="ECO:0000256" key="3">
    <source>
        <dbReference type="ARBA" id="ARBA00044303"/>
    </source>
</evidence>
<evidence type="ECO:0000313" key="5">
    <source>
        <dbReference type="Ensembl" id="ENSXETP00000092726"/>
    </source>
</evidence>
<comment type="function">
    <text evidence="4">ATP-dependent protein-folding chaperone for the eIF2 complex. Binds to the gamma subunit of the eIF2 complex which allows the subunit to assemble with the alpha and beta subunits.</text>
</comment>
<accession>A0A6I8SD83</accession>
<name>A0A6I8SD83_XENTR</name>
<proteinExistence type="inferred from homology"/>
<dbReference type="PANTHER" id="PTHR15323:SF6">
    <property type="entry name" value="CELL DIVISION CYCLE PROTEIN 123 HOMOLOG"/>
    <property type="match status" value="1"/>
</dbReference>
<reference evidence="5" key="2">
    <citation type="submission" date="2020-05" db="UniProtKB">
        <authorList>
            <consortium name="Ensembl"/>
        </authorList>
    </citation>
    <scope>IDENTIFICATION</scope>
</reference>
<sequence length="329" mass="38528">MKKEQVLNCQFSQWYPRFKKLSIRSVVIPLPENVKDYLLDDGTLVVSGREESPGCSQRDLNSTAEDEVQWSDDENTATLKAPEFPEFSIKVQEAINSLGGSVFPKLNWSSPRDAYWIALNSSLKCQTLSDIFLLFKSSDFVTHDFTQPFIYCADDSPDPNIKYELVLRKWCELIPGAEFRCFVKENKLIGISQRDYTQYYDHISKQKEEIRKSIQYFFQEHIQYNFPNEDFVFDVYKDSQGKIWLIDFNPFGEVTDSLLFTWDELRRSWNLSDVENEEQDCPTFRYTNSEVTVQPSPFLSYRLPKDFVDLSTGEDAHKLIDFLKLGRIF</sequence>
<evidence type="ECO:0000256" key="2">
    <source>
        <dbReference type="ARBA" id="ARBA00044080"/>
    </source>
</evidence>
<dbReference type="Pfam" id="PF07065">
    <property type="entry name" value="D123"/>
    <property type="match status" value="1"/>
</dbReference>
<dbReference type="InterPro" id="IPR009772">
    <property type="entry name" value="CDC123"/>
</dbReference>
<dbReference type="Bgee" id="ENSXETG00000009109">
    <property type="expression patterns" value="Expressed in egg cell and 15 other cell types or tissues"/>
</dbReference>
<comment type="similarity">
    <text evidence="1">Belongs to the CDC123 family.</text>
</comment>
<dbReference type="PIRSF" id="PIRSF007807">
    <property type="entry name" value="Cdc123"/>
    <property type="match status" value="1"/>
</dbReference>
<dbReference type="Xenbase" id="XB-GENE-952729">
    <property type="gene designation" value="cdc123"/>
</dbReference>
<reference evidence="5" key="1">
    <citation type="journal article" date="2010" name="Science">
        <title>The genome of the Western clawed frog Xenopus tropicalis.</title>
        <authorList>
            <person name="Hellsten U."/>
            <person name="Harland R.M."/>
            <person name="Gilchrist M.J."/>
            <person name="Hendrix D."/>
            <person name="Jurka J."/>
            <person name="Kapitonov V."/>
            <person name="Ovcharenko I."/>
            <person name="Putnam N.H."/>
            <person name="Shu S."/>
            <person name="Taher L."/>
            <person name="Blitz I.L."/>
            <person name="Blumberg B."/>
            <person name="Dichmann D.S."/>
            <person name="Dubchak I."/>
            <person name="Amaya E."/>
            <person name="Detter J.C."/>
            <person name="Fletcher R."/>
            <person name="Gerhard D.S."/>
            <person name="Goodstein D."/>
            <person name="Graves T."/>
            <person name="Grigoriev I.V."/>
            <person name="Grimwood J."/>
            <person name="Kawashima T."/>
            <person name="Lindquist E."/>
            <person name="Lucas S.M."/>
            <person name="Mead P.E."/>
            <person name="Mitros T."/>
            <person name="Ogino H."/>
            <person name="Ohta Y."/>
            <person name="Poliakov A.V."/>
            <person name="Pollet N."/>
            <person name="Robert J."/>
            <person name="Salamov A."/>
            <person name="Sater A.K."/>
            <person name="Schmutz J."/>
            <person name="Terry A."/>
            <person name="Vize P.D."/>
            <person name="Warren W.C."/>
            <person name="Wells D."/>
            <person name="Wills A."/>
            <person name="Wilson R.K."/>
            <person name="Zimmerman L.B."/>
            <person name="Zorn A.M."/>
            <person name="Grainger R."/>
            <person name="Grammer T."/>
            <person name="Khokha M.K."/>
            <person name="Richardson P.M."/>
            <person name="Rokhsar D.S."/>
        </authorList>
    </citation>
    <scope>NUCLEOTIDE SEQUENCE [LARGE SCALE GENOMIC DNA]</scope>
    <source>
        <strain evidence="5">Nigerian</strain>
    </source>
</reference>
<gene>
    <name evidence="5" type="primary">cdc123</name>
</gene>
<organism evidence="5">
    <name type="scientific">Xenopus tropicalis</name>
    <name type="common">Western clawed frog</name>
    <name type="synonym">Silurana tropicalis</name>
    <dbReference type="NCBI Taxonomy" id="8364"/>
    <lineage>
        <taxon>Eukaryota</taxon>
        <taxon>Metazoa</taxon>
        <taxon>Chordata</taxon>
        <taxon>Craniata</taxon>
        <taxon>Vertebrata</taxon>
        <taxon>Euteleostomi</taxon>
        <taxon>Amphibia</taxon>
        <taxon>Batrachia</taxon>
        <taxon>Anura</taxon>
        <taxon>Pipoidea</taxon>
        <taxon>Pipidae</taxon>
        <taxon>Xenopodinae</taxon>
        <taxon>Xenopus</taxon>
        <taxon>Silurana</taxon>
    </lineage>
</organism>
<evidence type="ECO:0000256" key="4">
    <source>
        <dbReference type="ARBA" id="ARBA00045515"/>
    </source>
</evidence>
<evidence type="ECO:0000256" key="1">
    <source>
        <dbReference type="ARBA" id="ARBA00011047"/>
    </source>
</evidence>
<protein>
    <recommendedName>
        <fullName evidence="2">Translation initiation factor eIF2 assembly protein</fullName>
    </recommendedName>
    <alternativeName>
        <fullName evidence="3">Cell division cycle protein 123 homolog</fullName>
    </alternativeName>
</protein>
<dbReference type="PANTHER" id="PTHR15323">
    <property type="entry name" value="D123 PROTEIN"/>
    <property type="match status" value="1"/>
</dbReference>